<evidence type="ECO:0000256" key="1">
    <source>
        <dbReference type="SAM" id="MobiDB-lite"/>
    </source>
</evidence>
<feature type="compositionally biased region" description="Polar residues" evidence="1">
    <location>
        <begin position="237"/>
        <end position="258"/>
    </location>
</feature>
<name>A0A7N2N647_QUELO</name>
<dbReference type="EMBL" id="LRBV02000012">
    <property type="status" value="NOT_ANNOTATED_CDS"/>
    <property type="molecule type" value="Genomic_DNA"/>
</dbReference>
<feature type="compositionally biased region" description="Basic and acidic residues" evidence="1">
    <location>
        <begin position="260"/>
        <end position="275"/>
    </location>
</feature>
<keyword evidence="3" id="KW-1185">Reference proteome</keyword>
<evidence type="ECO:0000313" key="2">
    <source>
        <dbReference type="EnsemblPlants" id="QL12p042220:mrna"/>
    </source>
</evidence>
<proteinExistence type="predicted"/>
<reference evidence="2 3" key="1">
    <citation type="journal article" date="2016" name="G3 (Bethesda)">
        <title>First Draft Assembly and Annotation of the Genome of a California Endemic Oak Quercus lobata Nee (Fagaceae).</title>
        <authorList>
            <person name="Sork V.L."/>
            <person name="Fitz-Gibbon S.T."/>
            <person name="Puiu D."/>
            <person name="Crepeau M."/>
            <person name="Gugger P.F."/>
            <person name="Sherman R."/>
            <person name="Stevens K."/>
            <person name="Langley C.H."/>
            <person name="Pellegrini M."/>
            <person name="Salzberg S.L."/>
        </authorList>
    </citation>
    <scope>NUCLEOTIDE SEQUENCE [LARGE SCALE GENOMIC DNA]</scope>
    <source>
        <strain evidence="2 3">cv. SW786</strain>
    </source>
</reference>
<dbReference type="AlphaFoldDB" id="A0A7N2N647"/>
<dbReference type="InParanoid" id="A0A7N2N647"/>
<sequence>MARAGLLAWVELTGLGFPRAQLHGSGACAEGDEADDGDVEFLEDLFGPPDLEVDDGADDGRLGLRVVGGDIGLEFEGRLLAGQIRSRAHRRTRDEWVLREGRGNMSGGGAGDGGNDEVTMRCRDLKMKIKRGGDEDVESAKSEQEGPHARSEAQDFQRWFFKYSGSNILFDLGNKILFISGYKFIHDLLKGIMTIKRKHVYSVKIMEILIKHTKAQKRNPGQTSVVWKHQQELSAVQDTDVSATASKTEQQHKSNGTETDSEKKENEKGKEEMPKMEKIETAILLAAQNGITDTVNKILKEIPMAINVKSEGTTLCFWLRRTGKSTAIGFTKR</sequence>
<reference evidence="2" key="2">
    <citation type="submission" date="2021-01" db="UniProtKB">
        <authorList>
            <consortium name="EnsemblPlants"/>
        </authorList>
    </citation>
    <scope>IDENTIFICATION</scope>
</reference>
<accession>A0A7N2N647</accession>
<evidence type="ECO:0000313" key="3">
    <source>
        <dbReference type="Proteomes" id="UP000594261"/>
    </source>
</evidence>
<dbReference type="EnsemblPlants" id="QL12p042220:mrna">
    <property type="protein sequence ID" value="QL12p042220:mrna"/>
    <property type="gene ID" value="QL12p042220"/>
</dbReference>
<dbReference type="Proteomes" id="UP000594261">
    <property type="component" value="Chromosome 12"/>
</dbReference>
<dbReference type="Gramene" id="QL12p042220:mrna">
    <property type="protein sequence ID" value="QL12p042220:mrna"/>
    <property type="gene ID" value="QL12p042220"/>
</dbReference>
<protein>
    <submittedName>
        <fullName evidence="2">Uncharacterized protein</fullName>
    </submittedName>
</protein>
<organism evidence="2 3">
    <name type="scientific">Quercus lobata</name>
    <name type="common">Valley oak</name>
    <dbReference type="NCBI Taxonomy" id="97700"/>
    <lineage>
        <taxon>Eukaryota</taxon>
        <taxon>Viridiplantae</taxon>
        <taxon>Streptophyta</taxon>
        <taxon>Embryophyta</taxon>
        <taxon>Tracheophyta</taxon>
        <taxon>Spermatophyta</taxon>
        <taxon>Magnoliopsida</taxon>
        <taxon>eudicotyledons</taxon>
        <taxon>Gunneridae</taxon>
        <taxon>Pentapetalae</taxon>
        <taxon>rosids</taxon>
        <taxon>fabids</taxon>
        <taxon>Fagales</taxon>
        <taxon>Fagaceae</taxon>
        <taxon>Quercus</taxon>
    </lineage>
</organism>
<feature type="region of interest" description="Disordered" evidence="1">
    <location>
        <begin position="237"/>
        <end position="275"/>
    </location>
</feature>